<dbReference type="Proteomes" id="UP001295684">
    <property type="component" value="Unassembled WGS sequence"/>
</dbReference>
<dbReference type="EMBL" id="CAMPGE010001180">
    <property type="protein sequence ID" value="CAI2359953.1"/>
    <property type="molecule type" value="Genomic_DNA"/>
</dbReference>
<feature type="compositionally biased region" description="Basic residues" evidence="1">
    <location>
        <begin position="86"/>
        <end position="105"/>
    </location>
</feature>
<dbReference type="AlphaFoldDB" id="A0AAD1X1T7"/>
<evidence type="ECO:0000256" key="1">
    <source>
        <dbReference type="SAM" id="MobiDB-lite"/>
    </source>
</evidence>
<protein>
    <submittedName>
        <fullName evidence="2">Uncharacterized protein</fullName>
    </submittedName>
</protein>
<reference evidence="2" key="1">
    <citation type="submission" date="2023-07" db="EMBL/GenBank/DDBJ databases">
        <authorList>
            <consortium name="AG Swart"/>
            <person name="Singh M."/>
            <person name="Singh A."/>
            <person name="Seah K."/>
            <person name="Emmerich C."/>
        </authorList>
    </citation>
    <scope>NUCLEOTIDE SEQUENCE</scope>
    <source>
        <strain evidence="2">DP1</strain>
    </source>
</reference>
<proteinExistence type="predicted"/>
<organism evidence="2 3">
    <name type="scientific">Euplotes crassus</name>
    <dbReference type="NCBI Taxonomy" id="5936"/>
    <lineage>
        <taxon>Eukaryota</taxon>
        <taxon>Sar</taxon>
        <taxon>Alveolata</taxon>
        <taxon>Ciliophora</taxon>
        <taxon>Intramacronucleata</taxon>
        <taxon>Spirotrichea</taxon>
        <taxon>Hypotrichia</taxon>
        <taxon>Euplotida</taxon>
        <taxon>Euplotidae</taxon>
        <taxon>Moneuplotes</taxon>
    </lineage>
</organism>
<gene>
    <name evidence="2" type="ORF">ECRASSUSDP1_LOCUS1247</name>
</gene>
<comment type="caution">
    <text evidence="2">The sequence shown here is derived from an EMBL/GenBank/DDBJ whole genome shotgun (WGS) entry which is preliminary data.</text>
</comment>
<feature type="region of interest" description="Disordered" evidence="1">
    <location>
        <begin position="118"/>
        <end position="172"/>
    </location>
</feature>
<sequence length="338" mass="39068">MTNTKRISQALEKHKFGYGSRRASQNRSRMLKCDLTPIVSNTNLYQLKQQKKLKNSHFYPSTGFKSLKTIKKTNVLNRKSSSISSRKSKKSRSSLKSKSSHASFRKINKRLQSLNQSIDESLNSRSSSRTYRYNSRKIAVRSSSLSRLKRQSPSRRSTSTNKSNRMKVKRKDSSVMDIIKDINKRYSIKHLPQETQKKLQRVYSIVNPKIKKEEGRRHAAKNKFKCALEKLISSGGNQKYVEIFRLSDVETISCLMQAMSAESRKSLMGKNLKKTMSKENIKSFEKRNGLRGSVVSIKKPFHHNFDRKSSISSCRSESNRIMRKSSVYYSLKRSPFGR</sequence>
<name>A0AAD1X1T7_EUPCR</name>
<feature type="region of interest" description="Disordered" evidence="1">
    <location>
        <begin position="75"/>
        <end position="105"/>
    </location>
</feature>
<evidence type="ECO:0000313" key="3">
    <source>
        <dbReference type="Proteomes" id="UP001295684"/>
    </source>
</evidence>
<feature type="compositionally biased region" description="Low complexity" evidence="1">
    <location>
        <begin position="121"/>
        <end position="133"/>
    </location>
</feature>
<feature type="compositionally biased region" description="Low complexity" evidence="1">
    <location>
        <begin position="154"/>
        <end position="163"/>
    </location>
</feature>
<evidence type="ECO:0000313" key="2">
    <source>
        <dbReference type="EMBL" id="CAI2359953.1"/>
    </source>
</evidence>
<keyword evidence="3" id="KW-1185">Reference proteome</keyword>
<accession>A0AAD1X1T7</accession>